<comment type="caution">
    <text evidence="1">The sequence shown here is derived from an EMBL/GenBank/DDBJ whole genome shotgun (WGS) entry which is preliminary data.</text>
</comment>
<gene>
    <name evidence="1" type="ORF">GCM10022232_07090</name>
</gene>
<evidence type="ECO:0000313" key="1">
    <source>
        <dbReference type="EMBL" id="GAA3977906.1"/>
    </source>
</evidence>
<organism evidence="1 2">
    <name type="scientific">Streptomyces plumbiresistens</name>
    <dbReference type="NCBI Taxonomy" id="511811"/>
    <lineage>
        <taxon>Bacteria</taxon>
        <taxon>Bacillati</taxon>
        <taxon>Actinomycetota</taxon>
        <taxon>Actinomycetes</taxon>
        <taxon>Kitasatosporales</taxon>
        <taxon>Streptomycetaceae</taxon>
        <taxon>Streptomyces</taxon>
    </lineage>
</organism>
<evidence type="ECO:0000313" key="2">
    <source>
        <dbReference type="Proteomes" id="UP001500456"/>
    </source>
</evidence>
<keyword evidence="2" id="KW-1185">Reference proteome</keyword>
<protein>
    <submittedName>
        <fullName evidence="1">Uncharacterized protein</fullName>
    </submittedName>
</protein>
<reference evidence="2" key="1">
    <citation type="journal article" date="2019" name="Int. J. Syst. Evol. Microbiol.">
        <title>The Global Catalogue of Microorganisms (GCM) 10K type strain sequencing project: providing services to taxonomists for standard genome sequencing and annotation.</title>
        <authorList>
            <consortium name="The Broad Institute Genomics Platform"/>
            <consortium name="The Broad Institute Genome Sequencing Center for Infectious Disease"/>
            <person name="Wu L."/>
            <person name="Ma J."/>
        </authorList>
    </citation>
    <scope>NUCLEOTIDE SEQUENCE [LARGE SCALE GENOMIC DNA]</scope>
    <source>
        <strain evidence="2">JCM 16924</strain>
    </source>
</reference>
<accession>A0ABP7Q856</accession>
<sequence>MCRGGTGDGFRHGVASFPRVGGVLLMRAPGGAVETDPPGVLPGISGRYAASLRSLNQ</sequence>
<dbReference type="Proteomes" id="UP001500456">
    <property type="component" value="Unassembled WGS sequence"/>
</dbReference>
<dbReference type="EMBL" id="BAAAZX010000001">
    <property type="protein sequence ID" value="GAA3977906.1"/>
    <property type="molecule type" value="Genomic_DNA"/>
</dbReference>
<proteinExistence type="predicted"/>
<name>A0ABP7Q856_9ACTN</name>